<evidence type="ECO:0000313" key="2">
    <source>
        <dbReference type="EMBL" id="MBB3052201.1"/>
    </source>
</evidence>
<dbReference type="GO" id="GO:0051116">
    <property type="term" value="F:cobaltochelatase activity"/>
    <property type="evidence" value="ECO:0007669"/>
    <property type="project" value="UniProtKB-EC"/>
</dbReference>
<evidence type="ECO:0000313" key="3">
    <source>
        <dbReference type="Proteomes" id="UP000550714"/>
    </source>
</evidence>
<dbReference type="EC" id="6.6.1.2" evidence="2"/>
<dbReference type="Pfam" id="PF02514">
    <property type="entry name" value="CobN-Mg_chel"/>
    <property type="match status" value="1"/>
</dbReference>
<keyword evidence="2" id="KW-0436">Ligase</keyword>
<dbReference type="RefSeq" id="WP_183655668.1">
    <property type="nucleotide sequence ID" value="NZ_JACHWU010000003.1"/>
</dbReference>
<proteinExistence type="predicted"/>
<name>A0A839S281_9PSEU</name>
<dbReference type="PANTHER" id="PTHR44119:SF4">
    <property type="entry name" value="AEROBIC COBALTOCHELATASE SUBUNIT COBN"/>
    <property type="match status" value="1"/>
</dbReference>
<gene>
    <name evidence="2" type="ORF">FHS23_003230</name>
</gene>
<dbReference type="InterPro" id="IPR003672">
    <property type="entry name" value="CobN/Mg_chltase"/>
</dbReference>
<dbReference type="PANTHER" id="PTHR44119">
    <property type="entry name" value="MAGNESIUM-CHELATASE SUBUNIT CHLH, CHLOROPLASTIC"/>
    <property type="match status" value="1"/>
</dbReference>
<dbReference type="Proteomes" id="UP000550714">
    <property type="component" value="Unassembled WGS sequence"/>
</dbReference>
<reference evidence="2 3" key="1">
    <citation type="submission" date="2020-08" db="EMBL/GenBank/DDBJ databases">
        <title>Genomic Encyclopedia of Type Strains, Phase III (KMG-III): the genomes of soil and plant-associated and newly described type strains.</title>
        <authorList>
            <person name="Whitman W."/>
        </authorList>
    </citation>
    <scope>NUCLEOTIDE SEQUENCE [LARGE SCALE GENOMIC DNA]</scope>
    <source>
        <strain evidence="2 3">CECT 8577</strain>
    </source>
</reference>
<evidence type="ECO:0000259" key="1">
    <source>
        <dbReference type="Pfam" id="PF02514"/>
    </source>
</evidence>
<dbReference type="CDD" id="cd10150">
    <property type="entry name" value="CobN_like"/>
    <property type="match status" value="1"/>
</dbReference>
<sequence length="1199" mass="130029">MILLLSTSDTDLLSARSSGADYRLANPARLDLEELPGLLDGAPIVVVRILGTERTWAEGLRVVRESGAHVVVLGGEQAPDAELMALSTVPVGTATQAHTYLAHGGPENLAQLHRFLSDTLLLTGDGFEPPAEQPSWGVLPRNSDGPADGPVVAILYYRAHHLSGNTAFVHTLADQVEAAGGRPLPIYCASLRSREPEMMAELEKADALLVTVLAAGGTRPSEAGAGGDDESWDVAELAALDIPTLQAMCLTSDRDTWLDNDEGLSPMDAGNQMAVPEFDGRLITVPFSFKELDEDGLPHYVPDAERASRVAHIALAHARLRHTPASDRRVALMLSAYPTKHSRVGNAVGLDTPASAVELLRRMRSQGYDLGADAFPGVDPTGTDQPDGDALIHALIEAGGQDPEWLTEEQLAGNPIRVPAARYRQWFAQLPEQLRADMVEHWGPPPGELYVDGGEDGDIVLASLQAGNVVLMIQPPRGFGENPVAIYHNPDLPPSHHYLATYRWLEEEFGAHAVVHLGKHGSLEWLPGKTAGLSSACAPDAVLGNLPMIYPFLINDPGEGAQAKRRAHATIVDHLVPPMARAESYGDIAKLEQLLDEHANISAMDPAKLPAIRQQIWTLMQAAKLDHDLGLEERPHDAEFDDMLLHVDGWLCEVKDAQIRDGLHILGEAPTGEARVNLVLAMLRANQMWGGAQAAVPGLRTALGLTEDAPKSDVDRIEATAHELVGTMEQRGWSPDVVDEVCAGVDENARAGVTSVLRFAAEEVVPRLAGTSGELDAVLHALDGGYIPAGPSGSPLRGLVNVLPTGRNFYTVDPKAIPSRLAWETGQSLADSLIGRYRADNDDEYPRSVGLSVWGTSAMRTSGDDAAEVLALLGVRPVWDEASRRVTGIEPIPLDELGRPRIDVTVRISGFFRDAFPHVVNLLDDAVRLVATLDEPESQNFVRAHVRADVADHGDERRATTRIFGSKPGSYGAGLLPLIDSGNWRDDSDLAEVYAVWGGYAYGRGLDGAEARADMESSYRRIAVAAKNTDTREHDIADSDDYFQYHGGMIAAVRALTGSAPRSYIGDSTSPDAVRTRSLSEETTRVFRARVVNPRWLAAMRRHGYKGAFEQAATVDYLFGYDATAGVVEDWMYEKLTESYVLDKENQDFLSQANPWALRGIIERLNEAADRGLWAEPDPELMSAMQEVYLRIEGDLEDR</sequence>
<feature type="domain" description="CobN/magnesium chelatase" evidence="1">
    <location>
        <begin position="98"/>
        <end position="1180"/>
    </location>
</feature>
<protein>
    <submittedName>
        <fullName evidence="2">Cobaltochelatase CobN</fullName>
        <ecNumber evidence="2">6.6.1.2</ecNumber>
    </submittedName>
</protein>
<comment type="caution">
    <text evidence="2">The sequence shown here is derived from an EMBL/GenBank/DDBJ whole genome shotgun (WGS) entry which is preliminary data.</text>
</comment>
<keyword evidence="3" id="KW-1185">Reference proteome</keyword>
<organism evidence="2 3">
    <name type="scientific">Prauserella isguenensis</name>
    <dbReference type="NCBI Taxonomy" id="1470180"/>
    <lineage>
        <taxon>Bacteria</taxon>
        <taxon>Bacillati</taxon>
        <taxon>Actinomycetota</taxon>
        <taxon>Actinomycetes</taxon>
        <taxon>Pseudonocardiales</taxon>
        <taxon>Pseudonocardiaceae</taxon>
        <taxon>Prauserella</taxon>
    </lineage>
</organism>
<dbReference type="GO" id="GO:0009236">
    <property type="term" value="P:cobalamin biosynthetic process"/>
    <property type="evidence" value="ECO:0007669"/>
    <property type="project" value="InterPro"/>
</dbReference>
<accession>A0A839S281</accession>
<dbReference type="AlphaFoldDB" id="A0A839S281"/>
<dbReference type="NCBIfam" id="TIGR02257">
    <property type="entry name" value="cobalto_cobN"/>
    <property type="match status" value="1"/>
</dbReference>
<dbReference type="EMBL" id="JACHWU010000003">
    <property type="protein sequence ID" value="MBB3052201.1"/>
    <property type="molecule type" value="Genomic_DNA"/>
</dbReference>
<dbReference type="InterPro" id="IPR011953">
    <property type="entry name" value="Cobalto_CobN"/>
</dbReference>